<dbReference type="FunFam" id="3.20.20.10:FF:000005">
    <property type="entry name" value="Ornithine decarboxylase"/>
    <property type="match status" value="1"/>
</dbReference>
<name>A0AAE8MU64_9PEZI</name>
<evidence type="ECO:0000259" key="18">
    <source>
        <dbReference type="Pfam" id="PF02784"/>
    </source>
</evidence>
<dbReference type="PROSITE" id="PS00878">
    <property type="entry name" value="ODR_DC_2_1"/>
    <property type="match status" value="1"/>
</dbReference>
<dbReference type="AlphaFoldDB" id="A0AAE8MU64"/>
<dbReference type="PRINTS" id="PR01179">
    <property type="entry name" value="ODADCRBXLASE"/>
</dbReference>
<evidence type="ECO:0000256" key="7">
    <source>
        <dbReference type="ARBA" id="ARBA00022898"/>
    </source>
</evidence>
<accession>A0AAE8MU64</accession>
<dbReference type="InterPro" id="IPR022644">
    <property type="entry name" value="De-COase2_N"/>
</dbReference>
<comment type="pathway">
    <text evidence="10">Amine and polyamine biosynthesis; putrescine biosynthesis via L-ornithine pathway; putrescine from L-ornithine: step 1/1.</text>
</comment>
<evidence type="ECO:0000256" key="13">
    <source>
        <dbReference type="ARBA" id="ARBA00039485"/>
    </source>
</evidence>
<evidence type="ECO:0000256" key="11">
    <source>
        <dbReference type="ARBA" id="ARBA00034138"/>
    </source>
</evidence>
<evidence type="ECO:0000256" key="4">
    <source>
        <dbReference type="ARBA" id="ARBA00022490"/>
    </source>
</evidence>
<evidence type="ECO:0000256" key="17">
    <source>
        <dbReference type="PIRSR" id="PIRSR600183-50"/>
    </source>
</evidence>
<evidence type="ECO:0000256" key="8">
    <source>
        <dbReference type="ARBA" id="ARBA00023115"/>
    </source>
</evidence>
<evidence type="ECO:0000256" key="9">
    <source>
        <dbReference type="ARBA" id="ARBA00023239"/>
    </source>
</evidence>
<evidence type="ECO:0000313" key="19">
    <source>
        <dbReference type="EMBL" id="SPN98975.1"/>
    </source>
</evidence>
<dbReference type="FunFam" id="2.40.37.10:FF:000010">
    <property type="entry name" value="Ornithine decarboxylase"/>
    <property type="match status" value="1"/>
</dbReference>
<dbReference type="InterPro" id="IPR029066">
    <property type="entry name" value="PLP-binding_barrel"/>
</dbReference>
<evidence type="ECO:0000313" key="20">
    <source>
        <dbReference type="Proteomes" id="UP001187682"/>
    </source>
</evidence>
<dbReference type="GO" id="GO:0005737">
    <property type="term" value="C:cytoplasm"/>
    <property type="evidence" value="ECO:0007669"/>
    <property type="project" value="UniProtKB-SubCell"/>
</dbReference>
<dbReference type="Proteomes" id="UP001187682">
    <property type="component" value="Unassembled WGS sequence"/>
</dbReference>
<comment type="cofactor">
    <cofactor evidence="1 17">
        <name>pyridoxal 5'-phosphate</name>
        <dbReference type="ChEBI" id="CHEBI:597326"/>
    </cofactor>
</comment>
<dbReference type="Gene3D" id="2.40.37.10">
    <property type="entry name" value="Lyase, Ornithine Decarboxylase, Chain A, domain 1"/>
    <property type="match status" value="1"/>
</dbReference>
<keyword evidence="5" id="KW-0210">Decarboxylase</keyword>
<feature type="active site" description="Proton donor" evidence="17">
    <location>
        <position position="383"/>
    </location>
</feature>
<evidence type="ECO:0000256" key="3">
    <source>
        <dbReference type="ARBA" id="ARBA00008872"/>
    </source>
</evidence>
<organism evidence="19 20">
    <name type="scientific">Cephalotrichum gorgonifer</name>
    <dbReference type="NCBI Taxonomy" id="2041049"/>
    <lineage>
        <taxon>Eukaryota</taxon>
        <taxon>Fungi</taxon>
        <taxon>Dikarya</taxon>
        <taxon>Ascomycota</taxon>
        <taxon>Pezizomycotina</taxon>
        <taxon>Sordariomycetes</taxon>
        <taxon>Hypocreomycetidae</taxon>
        <taxon>Microascales</taxon>
        <taxon>Microascaceae</taxon>
        <taxon>Cephalotrichum</taxon>
    </lineage>
</organism>
<gene>
    <name evidence="19" type="ORF">DNG_02014</name>
</gene>
<keyword evidence="4" id="KW-0963">Cytoplasm</keyword>
<feature type="modified residue" description="N6-(pyridoxal phosphate)lysine" evidence="17">
    <location>
        <position position="95"/>
    </location>
</feature>
<evidence type="ECO:0000256" key="14">
    <source>
        <dbReference type="ARBA" id="ARBA00046672"/>
    </source>
</evidence>
<dbReference type="EC" id="4.1.1.17" evidence="11"/>
<dbReference type="PANTHER" id="PTHR11482:SF6">
    <property type="entry name" value="ORNITHINE DECARBOXYLASE 1-RELATED"/>
    <property type="match status" value="1"/>
</dbReference>
<dbReference type="GO" id="GO:0033387">
    <property type="term" value="P:putrescine biosynthetic process from arginine, via ornithine"/>
    <property type="evidence" value="ECO:0007669"/>
    <property type="project" value="TreeGrafter"/>
</dbReference>
<evidence type="ECO:0000256" key="10">
    <source>
        <dbReference type="ARBA" id="ARBA00034115"/>
    </source>
</evidence>
<evidence type="ECO:0000256" key="6">
    <source>
        <dbReference type="ARBA" id="ARBA00022799"/>
    </source>
</evidence>
<dbReference type="PRINTS" id="PR01182">
    <property type="entry name" value="ORNDCRBXLASE"/>
</dbReference>
<protein>
    <recommendedName>
        <fullName evidence="13">Ornithine decarboxylase</fullName>
        <ecNumber evidence="11">4.1.1.17</ecNumber>
    </recommendedName>
</protein>
<keyword evidence="20" id="KW-1185">Reference proteome</keyword>
<reference evidence="19" key="1">
    <citation type="submission" date="2018-03" db="EMBL/GenBank/DDBJ databases">
        <authorList>
            <person name="Guldener U."/>
        </authorList>
    </citation>
    <scope>NUCLEOTIDE SEQUENCE</scope>
</reference>
<dbReference type="CDD" id="cd00622">
    <property type="entry name" value="PLPDE_III_ODC"/>
    <property type="match status" value="1"/>
</dbReference>
<evidence type="ECO:0000256" key="2">
    <source>
        <dbReference type="ARBA" id="ARBA00004496"/>
    </source>
</evidence>
<evidence type="ECO:0000256" key="12">
    <source>
        <dbReference type="ARBA" id="ARBA00037173"/>
    </source>
</evidence>
<comment type="caution">
    <text evidence="19">The sequence shown here is derived from an EMBL/GenBank/DDBJ whole genome shotgun (WGS) entry which is preliminary data.</text>
</comment>
<evidence type="ECO:0000256" key="16">
    <source>
        <dbReference type="ARBA" id="ARBA00066100"/>
    </source>
</evidence>
<dbReference type="InterPro" id="IPR002433">
    <property type="entry name" value="Orn_de-COase"/>
</dbReference>
<keyword evidence="6" id="KW-0702">S-nitrosylation</keyword>
<dbReference type="InterPro" id="IPR009006">
    <property type="entry name" value="Ala_racemase/Decarboxylase_C"/>
</dbReference>
<dbReference type="SUPFAM" id="SSF51419">
    <property type="entry name" value="PLP-binding barrel"/>
    <property type="match status" value="1"/>
</dbReference>
<comment type="function">
    <text evidence="12">Catalyzes the first and rate-limiting step of polyamine biosynthesis that converts ornithine into putrescine, which is the precursor for the polyamines, spermidine and spermine. Polyamines are essential for cell proliferation and are implicated in cellular processes, ranging from DNA replication to apoptosis.</text>
</comment>
<dbReference type="EMBL" id="ONZQ02000002">
    <property type="protein sequence ID" value="SPN98975.1"/>
    <property type="molecule type" value="Genomic_DNA"/>
</dbReference>
<comment type="subunit">
    <text evidence="14">Homodimer. Only the dimer is catalytically active, as the active sites are constructed of residues from both monomers.</text>
</comment>
<comment type="similarity">
    <text evidence="3">Belongs to the Orn/Lys/Arg decarboxylase class-II family.</text>
</comment>
<dbReference type="InterPro" id="IPR000183">
    <property type="entry name" value="Orn/DAP/Arg_de-COase"/>
</dbReference>
<dbReference type="InterPro" id="IPR022653">
    <property type="entry name" value="De-COase2_pyr-phos_BS"/>
</dbReference>
<evidence type="ECO:0000256" key="1">
    <source>
        <dbReference type="ARBA" id="ARBA00001933"/>
    </source>
</evidence>
<comment type="subunit">
    <text evidence="16">homodimer.</text>
</comment>
<keyword evidence="7 17" id="KW-0663">Pyridoxal phosphate</keyword>
<evidence type="ECO:0000256" key="5">
    <source>
        <dbReference type="ARBA" id="ARBA00022793"/>
    </source>
</evidence>
<dbReference type="PANTHER" id="PTHR11482">
    <property type="entry name" value="ARGININE/DIAMINOPIMELATE/ORNITHINE DECARBOXYLASE"/>
    <property type="match status" value="1"/>
</dbReference>
<keyword evidence="9" id="KW-0456">Lyase</keyword>
<feature type="domain" description="Orn/DAP/Arg decarboxylase 2 N-terminal" evidence="18">
    <location>
        <begin position="71"/>
        <end position="302"/>
    </location>
</feature>
<dbReference type="Gene3D" id="3.20.20.10">
    <property type="entry name" value="Alanine racemase"/>
    <property type="match status" value="1"/>
</dbReference>
<comment type="catalytic activity">
    <reaction evidence="15">
        <text>L-ornithine + H(+) = putrescine + CO2</text>
        <dbReference type="Rhea" id="RHEA:22964"/>
        <dbReference type="ChEBI" id="CHEBI:15378"/>
        <dbReference type="ChEBI" id="CHEBI:16526"/>
        <dbReference type="ChEBI" id="CHEBI:46911"/>
        <dbReference type="ChEBI" id="CHEBI:326268"/>
        <dbReference type="EC" id="4.1.1.17"/>
    </reaction>
</comment>
<dbReference type="Pfam" id="PF02784">
    <property type="entry name" value="Orn_Arg_deC_N"/>
    <property type="match status" value="1"/>
</dbReference>
<keyword evidence="8" id="KW-0620">Polyamine biosynthesis</keyword>
<proteinExistence type="inferred from homology"/>
<sequence>MATAVLDHYAAPINHIKLKQRRLSEHHQNRLQHGLVSPKQLIGEALRQRVDGIDSDRCQPGEEDTFFVADLGEVYRQYQRWKLNLPRVRPFYAVKCNPDTEVLKLLAKLGTGFDCASKAEIEQVLSLGLSPERVIYAQPCKTNSYVRYVRSVGVKQMTFDNADELYKVAKLFPAAELFLRIMTDDTSSQCRLSMKFGAPMDTTDSLLALARRLDLNVVGVSFHVGSGASDPVAFLKAVRDSHVVFQQAREHGYELRTLDVGGGFCGDTFEGMAAVLSASLDQYFPVSSGVNIIGEPGRFFVSSAFTIACNVIARRTVQAPDMVEPSYMVYVNDGVYGNFSCIMFDHYNPVAKILRSAGKMYYDSPDANQSADGIQYSIWGPTCDGIDRITESIHFDQTLDVGDWIYFEDMGAYTKCSATRFNGFSDDHDVIYVCSEPGAKALLAM</sequence>
<dbReference type="SUPFAM" id="SSF50621">
    <property type="entry name" value="Alanine racemase C-terminal domain-like"/>
    <property type="match status" value="1"/>
</dbReference>
<comment type="subcellular location">
    <subcellularLocation>
        <location evidence="2">Cytoplasm</location>
    </subcellularLocation>
</comment>
<evidence type="ECO:0000256" key="15">
    <source>
        <dbReference type="ARBA" id="ARBA00049127"/>
    </source>
</evidence>
<dbReference type="GO" id="GO:0004586">
    <property type="term" value="F:ornithine decarboxylase activity"/>
    <property type="evidence" value="ECO:0007669"/>
    <property type="project" value="UniProtKB-EC"/>
</dbReference>